<evidence type="ECO:0000313" key="2">
    <source>
        <dbReference type="Proteomes" id="UP000215332"/>
    </source>
</evidence>
<proteinExistence type="predicted"/>
<name>A0A239WE32_9ACTN</name>
<dbReference type="CDD" id="cd00130">
    <property type="entry name" value="PAS"/>
    <property type="match status" value="1"/>
</dbReference>
<dbReference type="InterPro" id="IPR000014">
    <property type="entry name" value="PAS"/>
</dbReference>
<keyword evidence="1" id="KW-0675">Receptor</keyword>
<evidence type="ECO:0000313" key="1">
    <source>
        <dbReference type="EMBL" id="SNV31884.1"/>
    </source>
</evidence>
<dbReference type="Proteomes" id="UP000215332">
    <property type="component" value="Chromosome 1"/>
</dbReference>
<sequence length="452" mass="48991">MSGPEPTGEQRIVETDEIFFSTTDAKGVIEKANSVFVDISRYPWDDLIGAPHNIIRHPMMPKAAFLAMWNTIQGGEPFCAYVHNLAADGATYTVLATIVPLDEGYLSVRIAPQVRELQNAAEAVYQAARDAEWVAGEQGCGAPERARRGLDAVQTALEQAGFPDYGSFMRKVLVQEVACRRLQRRPSRGMSDESALGRLSTQANRAGDVVDTWLATFEDLSDLSVKAGRTAHILGEAMGESKRTADAITDSSQSTEPALRPLVSVLTLWTSMDAEIAPLIDEVVADLHALATSADLTSFRLAIAHVQVESMRSFISEIWAEMPGWERALPAIDDLSIAVEEAMSQATRRLDELRSLAASAASRTGELAELMAMPTALLTSWQHMASERELSQGVADLAPKVEEQIGASQEMAAELTSVVAGLRKLADARLEDWDAALVTDIRRLAAEVATGK</sequence>
<dbReference type="EMBL" id="LT906441">
    <property type="protein sequence ID" value="SNV31884.1"/>
    <property type="molecule type" value="Genomic_DNA"/>
</dbReference>
<dbReference type="InterPro" id="IPR035965">
    <property type="entry name" value="PAS-like_dom_sf"/>
</dbReference>
<dbReference type="eggNOG" id="COG0840">
    <property type="taxonomic scope" value="Bacteria"/>
</dbReference>
<dbReference type="KEGG" id="cgrn:4412665_00692"/>
<dbReference type="AlphaFoldDB" id="A0A239WE32"/>
<dbReference type="SUPFAM" id="SSF55785">
    <property type="entry name" value="PYP-like sensor domain (PAS domain)"/>
    <property type="match status" value="1"/>
</dbReference>
<protein>
    <submittedName>
        <fullName evidence="1">Aerotaxis receptor</fullName>
    </submittedName>
</protein>
<accession>A0A239WE32</accession>
<organism evidence="1 2">
    <name type="scientific">Cutibacterium granulosum</name>
    <dbReference type="NCBI Taxonomy" id="33011"/>
    <lineage>
        <taxon>Bacteria</taxon>
        <taxon>Bacillati</taxon>
        <taxon>Actinomycetota</taxon>
        <taxon>Actinomycetes</taxon>
        <taxon>Propionibacteriales</taxon>
        <taxon>Propionibacteriaceae</taxon>
        <taxon>Cutibacterium</taxon>
    </lineage>
</organism>
<dbReference type="RefSeq" id="WP_065861011.1">
    <property type="nucleotide sequence ID" value="NZ_LT906441.1"/>
</dbReference>
<reference evidence="1 2" key="1">
    <citation type="submission" date="2017-06" db="EMBL/GenBank/DDBJ databases">
        <authorList>
            <consortium name="Pathogen Informatics"/>
        </authorList>
    </citation>
    <scope>NUCLEOTIDE SEQUENCE [LARGE SCALE GENOMIC DNA]</scope>
    <source>
        <strain evidence="1 2">NCTC11865</strain>
    </source>
</reference>
<dbReference type="Gene3D" id="3.30.450.20">
    <property type="entry name" value="PAS domain"/>
    <property type="match status" value="1"/>
</dbReference>
<gene>
    <name evidence="1" type="primary">aer</name>
    <name evidence="1" type="ORF">SAMEA4412665_00692</name>
</gene>